<dbReference type="Proteomes" id="UP000271573">
    <property type="component" value="Chromosome"/>
</dbReference>
<protein>
    <submittedName>
        <fullName evidence="1">Uncharacterized protein</fullName>
    </submittedName>
</protein>
<dbReference type="KEGG" id="nbe:Back2_22510"/>
<gene>
    <name evidence="1" type="ORF">Back2_22510</name>
</gene>
<keyword evidence="2" id="KW-1185">Reference proteome</keyword>
<proteinExistence type="predicted"/>
<name>A0A3G9J3F8_9ACTN</name>
<dbReference type="OrthoDB" id="3759563at2"/>
<sequence>MTKSTLSPVAEQLLDAQVAWLVEQLTGPALADQIAADLDELLSAGSRLTLGDLVSAEAIKPIARSLFTVVPPSAGAAAVAEMAAGVVYAGPGHPFAVSDVLDKENLERLIDFGLERRAMLGEALDELANSPLLAAMISRGVSRVITDALAANKAVAEKIPGVGSLVSFGSKTAGKAVGAAAGAAEGFMGDAASKGAAFAMRRVNKIVLDALGDPNAREAALEVFDMYAHQSIPTPENFISEHEVRELAAILHDIIVAGSPTEPVLALVDALVDGFFAVYGAHPVTVLLDELDLSRDTVLAYAAGVVPQILSGAHESGELERLARVRLAPFFSTPAVAEILG</sequence>
<accession>A0A3G9J3F8</accession>
<evidence type="ECO:0000313" key="1">
    <source>
        <dbReference type="EMBL" id="BBH17964.1"/>
    </source>
</evidence>
<dbReference type="EMBL" id="AP019307">
    <property type="protein sequence ID" value="BBH17964.1"/>
    <property type="molecule type" value="Genomic_DNA"/>
</dbReference>
<evidence type="ECO:0000313" key="2">
    <source>
        <dbReference type="Proteomes" id="UP000271573"/>
    </source>
</evidence>
<dbReference type="AlphaFoldDB" id="A0A3G9J3F8"/>
<organism evidence="1 2">
    <name type="scientific">Nocardioides baekrokdamisoli</name>
    <dbReference type="NCBI Taxonomy" id="1804624"/>
    <lineage>
        <taxon>Bacteria</taxon>
        <taxon>Bacillati</taxon>
        <taxon>Actinomycetota</taxon>
        <taxon>Actinomycetes</taxon>
        <taxon>Propionibacteriales</taxon>
        <taxon>Nocardioidaceae</taxon>
        <taxon>Nocardioides</taxon>
    </lineage>
</organism>
<reference evidence="1 2" key="1">
    <citation type="submission" date="2018-11" db="EMBL/GenBank/DDBJ databases">
        <title>Complete genome sequence of Nocardioides baekrokdamisoli strain KCTC 39748.</title>
        <authorList>
            <person name="Kang S.W."/>
            <person name="Lee K.C."/>
            <person name="Kim K.K."/>
            <person name="Kim J.S."/>
            <person name="Kim D.S."/>
            <person name="Ko S.H."/>
            <person name="Yang S.H."/>
            <person name="Shin Y.K."/>
            <person name="Lee J.S."/>
        </authorList>
    </citation>
    <scope>NUCLEOTIDE SEQUENCE [LARGE SCALE GENOMIC DNA]</scope>
    <source>
        <strain evidence="1 2">KCTC 39748</strain>
    </source>
</reference>
<dbReference type="RefSeq" id="WP_125569343.1">
    <property type="nucleotide sequence ID" value="NZ_AP019307.1"/>
</dbReference>